<evidence type="ECO:0000313" key="3">
    <source>
        <dbReference type="EMBL" id="CAB1440465.1"/>
    </source>
</evidence>
<keyword evidence="4" id="KW-1185">Reference proteome</keyword>
<keyword evidence="1" id="KW-0469">Meiosis</keyword>
<dbReference type="GO" id="GO:0048477">
    <property type="term" value="P:oogenesis"/>
    <property type="evidence" value="ECO:0007669"/>
    <property type="project" value="TreeGrafter"/>
</dbReference>
<dbReference type="Proteomes" id="UP001153269">
    <property type="component" value="Unassembled WGS sequence"/>
</dbReference>
<dbReference type="AlphaFoldDB" id="A0A9N7V0Y1"/>
<reference evidence="3" key="1">
    <citation type="submission" date="2020-03" db="EMBL/GenBank/DDBJ databases">
        <authorList>
            <person name="Weist P."/>
        </authorList>
    </citation>
    <scope>NUCLEOTIDE SEQUENCE</scope>
</reference>
<dbReference type="EMBL" id="CADEAL010002458">
    <property type="protein sequence ID" value="CAB1440465.1"/>
    <property type="molecule type" value="Genomic_DNA"/>
</dbReference>
<dbReference type="PANTHER" id="PTHR28575:SF1">
    <property type="entry name" value="MEIOSIS-SPECIFIC PROTEIN MEI4"/>
    <property type="match status" value="1"/>
</dbReference>
<dbReference type="GO" id="GO:0006310">
    <property type="term" value="P:DNA recombination"/>
    <property type="evidence" value="ECO:0007669"/>
    <property type="project" value="InterPro"/>
</dbReference>
<proteinExistence type="inferred from homology"/>
<evidence type="ECO:0000256" key="1">
    <source>
        <dbReference type="ARBA" id="ARBA00023254"/>
    </source>
</evidence>
<evidence type="ECO:0000313" key="4">
    <source>
        <dbReference type="Proteomes" id="UP001153269"/>
    </source>
</evidence>
<accession>A0A9N7V0Y1</accession>
<comment type="caution">
    <text evidence="3">The sequence shown here is derived from an EMBL/GenBank/DDBJ whole genome shotgun (WGS) entry which is preliminary data.</text>
</comment>
<dbReference type="GO" id="GO:0000800">
    <property type="term" value="C:lateral element"/>
    <property type="evidence" value="ECO:0007669"/>
    <property type="project" value="TreeGrafter"/>
</dbReference>
<dbReference type="GO" id="GO:0042138">
    <property type="term" value="P:meiotic DNA double-strand break formation"/>
    <property type="evidence" value="ECO:0007669"/>
    <property type="project" value="InterPro"/>
</dbReference>
<dbReference type="GO" id="GO:0007129">
    <property type="term" value="P:homologous chromosome pairing at meiosis"/>
    <property type="evidence" value="ECO:0007669"/>
    <property type="project" value="TreeGrafter"/>
</dbReference>
<organism evidence="3 4">
    <name type="scientific">Pleuronectes platessa</name>
    <name type="common">European plaice</name>
    <dbReference type="NCBI Taxonomy" id="8262"/>
    <lineage>
        <taxon>Eukaryota</taxon>
        <taxon>Metazoa</taxon>
        <taxon>Chordata</taxon>
        <taxon>Craniata</taxon>
        <taxon>Vertebrata</taxon>
        <taxon>Euteleostomi</taxon>
        <taxon>Actinopterygii</taxon>
        <taxon>Neopterygii</taxon>
        <taxon>Teleostei</taxon>
        <taxon>Neoteleostei</taxon>
        <taxon>Acanthomorphata</taxon>
        <taxon>Carangaria</taxon>
        <taxon>Pleuronectiformes</taxon>
        <taxon>Pleuronectoidei</taxon>
        <taxon>Pleuronectidae</taxon>
        <taxon>Pleuronectes</taxon>
    </lineage>
</organism>
<name>A0A9N7V0Y1_PLEPL</name>
<dbReference type="PANTHER" id="PTHR28575">
    <property type="entry name" value="MEIOSIS-SPECIFIC PROTEIN MEI4"/>
    <property type="match status" value="1"/>
</dbReference>
<gene>
    <name evidence="3" type="ORF">PLEPLA_LOCUS28231</name>
</gene>
<protein>
    <submittedName>
        <fullName evidence="3">Uncharacterized protein</fullName>
    </submittedName>
</protein>
<comment type="similarity">
    <text evidence="2">Belongs to the MEI4L family.</text>
</comment>
<sequence length="153" mass="17640">MGFLPTSPWGRSPPLLPVGPAGVSHPPDAEGLVHTWLGSELQTLQFSLKLNIRCERFLRPEEEFWVWSKLIQGEDSSRLDQFPVDRYHNSCHLFWILEQLLQNSEVPCRVEPGSEQTGFLRHLEQHLLLLSDEFPLFSIYMWRIGSLLTSSGR</sequence>
<evidence type="ECO:0000256" key="2">
    <source>
        <dbReference type="ARBA" id="ARBA00093453"/>
    </source>
</evidence>
<dbReference type="Pfam" id="PF13971">
    <property type="entry name" value="Mei4"/>
    <property type="match status" value="1"/>
</dbReference>
<dbReference type="InterPro" id="IPR025888">
    <property type="entry name" value="MEI4"/>
</dbReference>
<dbReference type="GO" id="GO:0007283">
    <property type="term" value="P:spermatogenesis"/>
    <property type="evidence" value="ECO:0007669"/>
    <property type="project" value="TreeGrafter"/>
</dbReference>